<name>A0AAV4R1C1_9ARAC</name>
<accession>A0AAV4R1C1</accession>
<dbReference type="Proteomes" id="UP001054837">
    <property type="component" value="Unassembled WGS sequence"/>
</dbReference>
<protein>
    <submittedName>
        <fullName evidence="1">Uncharacterized protein</fullName>
    </submittedName>
</protein>
<gene>
    <name evidence="1" type="ORF">CDAR_126441</name>
</gene>
<comment type="caution">
    <text evidence="1">The sequence shown here is derived from an EMBL/GenBank/DDBJ whole genome shotgun (WGS) entry which is preliminary data.</text>
</comment>
<evidence type="ECO:0000313" key="1">
    <source>
        <dbReference type="EMBL" id="GIY16103.1"/>
    </source>
</evidence>
<keyword evidence="2" id="KW-1185">Reference proteome</keyword>
<sequence>MKNKRNVTFESKTWQFQSARLGEPPQNGNKLHSCLELIRKCYQRNVQQLVLHPTTPAALVSFADHLVFHGPLRSNSLSLAEPINAVNGLELCGRVRYLTSAVKIAWD</sequence>
<organism evidence="1 2">
    <name type="scientific">Caerostris darwini</name>
    <dbReference type="NCBI Taxonomy" id="1538125"/>
    <lineage>
        <taxon>Eukaryota</taxon>
        <taxon>Metazoa</taxon>
        <taxon>Ecdysozoa</taxon>
        <taxon>Arthropoda</taxon>
        <taxon>Chelicerata</taxon>
        <taxon>Arachnida</taxon>
        <taxon>Araneae</taxon>
        <taxon>Araneomorphae</taxon>
        <taxon>Entelegynae</taxon>
        <taxon>Araneoidea</taxon>
        <taxon>Araneidae</taxon>
        <taxon>Caerostris</taxon>
    </lineage>
</organism>
<dbReference type="EMBL" id="BPLQ01005633">
    <property type="protein sequence ID" value="GIY16103.1"/>
    <property type="molecule type" value="Genomic_DNA"/>
</dbReference>
<dbReference type="AlphaFoldDB" id="A0AAV4R1C1"/>
<reference evidence="1 2" key="1">
    <citation type="submission" date="2021-06" db="EMBL/GenBank/DDBJ databases">
        <title>Caerostris darwini draft genome.</title>
        <authorList>
            <person name="Kono N."/>
            <person name="Arakawa K."/>
        </authorList>
    </citation>
    <scope>NUCLEOTIDE SEQUENCE [LARGE SCALE GENOMIC DNA]</scope>
</reference>
<proteinExistence type="predicted"/>
<evidence type="ECO:0000313" key="2">
    <source>
        <dbReference type="Proteomes" id="UP001054837"/>
    </source>
</evidence>